<dbReference type="EMBL" id="UINC01231565">
    <property type="protein sequence ID" value="SVE64157.1"/>
    <property type="molecule type" value="Genomic_DNA"/>
</dbReference>
<organism evidence="1">
    <name type="scientific">marine metagenome</name>
    <dbReference type="NCBI Taxonomy" id="408172"/>
    <lineage>
        <taxon>unclassified sequences</taxon>
        <taxon>metagenomes</taxon>
        <taxon>ecological metagenomes</taxon>
    </lineage>
</organism>
<gene>
    <name evidence="1" type="ORF">METZ01_LOCUS517011</name>
</gene>
<dbReference type="AlphaFoldDB" id="A0A383F4W0"/>
<name>A0A383F4W0_9ZZZZ</name>
<protein>
    <submittedName>
        <fullName evidence="1">Uncharacterized protein</fullName>
    </submittedName>
</protein>
<evidence type="ECO:0000313" key="1">
    <source>
        <dbReference type="EMBL" id="SVE64157.1"/>
    </source>
</evidence>
<accession>A0A383F4W0</accession>
<feature type="non-terminal residue" evidence="1">
    <location>
        <position position="25"/>
    </location>
</feature>
<reference evidence="1" key="1">
    <citation type="submission" date="2018-05" db="EMBL/GenBank/DDBJ databases">
        <authorList>
            <person name="Lanie J.A."/>
            <person name="Ng W.-L."/>
            <person name="Kazmierczak K.M."/>
            <person name="Andrzejewski T.M."/>
            <person name="Davidsen T.M."/>
            <person name="Wayne K.J."/>
            <person name="Tettelin H."/>
            <person name="Glass J.I."/>
            <person name="Rusch D."/>
            <person name="Podicherti R."/>
            <person name="Tsui H.-C.T."/>
            <person name="Winkler M.E."/>
        </authorList>
    </citation>
    <scope>NUCLEOTIDE SEQUENCE</scope>
</reference>
<sequence length="25" mass="2610">MPFIASSIASTSMWAPAIVVTKGML</sequence>
<proteinExistence type="predicted"/>